<proteinExistence type="inferred from homology"/>
<evidence type="ECO:0000256" key="2">
    <source>
        <dbReference type="ARBA" id="ARBA00022598"/>
    </source>
</evidence>
<organism evidence="7 8">
    <name type="scientific">Wolfiporia cocos (strain MD-104)</name>
    <name type="common">Brown rot fungus</name>
    <dbReference type="NCBI Taxonomy" id="742152"/>
    <lineage>
        <taxon>Eukaryota</taxon>
        <taxon>Fungi</taxon>
        <taxon>Dikarya</taxon>
        <taxon>Basidiomycota</taxon>
        <taxon>Agaricomycotina</taxon>
        <taxon>Agaricomycetes</taxon>
        <taxon>Polyporales</taxon>
        <taxon>Phaeolaceae</taxon>
        <taxon>Wolfiporia</taxon>
    </lineage>
</organism>
<dbReference type="PANTHER" id="PTHR43272">
    <property type="entry name" value="LONG-CHAIN-FATTY-ACID--COA LIGASE"/>
    <property type="match status" value="1"/>
</dbReference>
<dbReference type="AlphaFoldDB" id="A0A2H3JMV9"/>
<evidence type="ECO:0000259" key="6">
    <source>
        <dbReference type="Pfam" id="PF00501"/>
    </source>
</evidence>
<dbReference type="SUPFAM" id="SSF56801">
    <property type="entry name" value="Acetyl-CoA synthetase-like"/>
    <property type="match status" value="1"/>
</dbReference>
<evidence type="ECO:0000313" key="8">
    <source>
        <dbReference type="Proteomes" id="UP000218811"/>
    </source>
</evidence>
<dbReference type="OMA" id="KIFQWAA"/>
<dbReference type="OrthoDB" id="1700726at2759"/>
<dbReference type="GO" id="GO:0004467">
    <property type="term" value="F:long-chain fatty acid-CoA ligase activity"/>
    <property type="evidence" value="ECO:0007669"/>
    <property type="project" value="UniProtKB-EC"/>
</dbReference>
<dbReference type="Proteomes" id="UP000218811">
    <property type="component" value="Unassembled WGS sequence"/>
</dbReference>
<dbReference type="InterPro" id="IPR042099">
    <property type="entry name" value="ANL_N_sf"/>
</dbReference>
<comment type="similarity">
    <text evidence="1">Belongs to the ATP-dependent AMP-binding enzyme family.</text>
</comment>
<gene>
    <name evidence="7" type="ORF">WOLCODRAFT_25795</name>
</gene>
<feature type="domain" description="AMP-dependent synthetase/ligase" evidence="6">
    <location>
        <begin position="101"/>
        <end position="508"/>
    </location>
</feature>
<dbReference type="Pfam" id="PF00501">
    <property type="entry name" value="AMP-binding"/>
    <property type="match status" value="1"/>
</dbReference>
<dbReference type="GO" id="GO:0035336">
    <property type="term" value="P:long-chain fatty-acyl-CoA metabolic process"/>
    <property type="evidence" value="ECO:0007669"/>
    <property type="project" value="TreeGrafter"/>
</dbReference>
<keyword evidence="4" id="KW-0067">ATP-binding</keyword>
<sequence>MAYTVSDQQAKVGSVEIGPTVKGETRIRRNALTADRLVTQPWEGIDTVYDVLLYAARTHGTRNAYGTREILDIHEEQKEVKKVVGGKEVTETKTWKYFELSDYKYMSFLQVKDAALEIAGGLLELGIAKGDAVNVYAGTSANWQLVSYGCSAVSAPIATAYETLGEAGLQHALNEPECVAIFTNADLLKVVANVAGNVPTLRVVIHDGTADAALVEKIRGVRENMTVLTLNELRELGKSVPIDTIESRKPVPSDVACIMYTSGTTGAPKGAVITHANAIASLGAVYHYLGRYLGKDDSYLAYLPLSHVLEWIVEMCLFFVGMSFGYARVKTLMDNSVRNCLGDIRAFKPTIMCGVPQVWEMIRKGIEGRVKSGGSLRKSMFSGAVAVKKAGVPVLGGLADSVVFTQVKQATGGRLRIALSGGAALSKETQEFLTIALVKLIPGYGLTETCGMCAVYPPDFDGLGAVGLPMPSTEVKLVDVPEANYLSTNDPPQGEVWVRGPSLIQGYFKRDDLNNDESIFTKDGWFRTGDVGQWNPDGTLSLIDRIKNLIKLQGGEYIALERLESIYKSCNLVGNVCVHAHPDAKQPIAIIIPHEQQLLHALENKAVGPPSHTVMADLCADERVRELVLKECNTIGKKNGFKPMELLQAVVLTADEWTPESGLVTAAQKVQRRKVAERYQAEIKEVYKLG</sequence>
<evidence type="ECO:0000256" key="3">
    <source>
        <dbReference type="ARBA" id="ARBA00022741"/>
    </source>
</evidence>
<dbReference type="GO" id="GO:0005524">
    <property type="term" value="F:ATP binding"/>
    <property type="evidence" value="ECO:0007669"/>
    <property type="project" value="UniProtKB-KW"/>
</dbReference>
<dbReference type="PANTHER" id="PTHR43272:SF83">
    <property type="entry name" value="ACYL-COA SYNTHETASE LONG-CHAIN, ISOFORM J"/>
    <property type="match status" value="1"/>
</dbReference>
<dbReference type="GO" id="GO:0005783">
    <property type="term" value="C:endoplasmic reticulum"/>
    <property type="evidence" value="ECO:0007669"/>
    <property type="project" value="TreeGrafter"/>
</dbReference>
<evidence type="ECO:0000256" key="5">
    <source>
        <dbReference type="ARBA" id="ARBA00036813"/>
    </source>
</evidence>
<evidence type="ECO:0000256" key="1">
    <source>
        <dbReference type="ARBA" id="ARBA00006432"/>
    </source>
</evidence>
<dbReference type="InterPro" id="IPR020845">
    <property type="entry name" value="AMP-binding_CS"/>
</dbReference>
<evidence type="ECO:0000256" key="4">
    <source>
        <dbReference type="ARBA" id="ARBA00022840"/>
    </source>
</evidence>
<evidence type="ECO:0000313" key="7">
    <source>
        <dbReference type="EMBL" id="PCH43221.1"/>
    </source>
</evidence>
<dbReference type="GO" id="GO:0005811">
    <property type="term" value="C:lipid droplet"/>
    <property type="evidence" value="ECO:0007669"/>
    <property type="project" value="TreeGrafter"/>
</dbReference>
<accession>A0A2H3JMV9</accession>
<protein>
    <submittedName>
        <fullName evidence="7">Acetyl-CoA synthetase-like protein</fullName>
    </submittedName>
</protein>
<keyword evidence="3" id="KW-0547">Nucleotide-binding</keyword>
<dbReference type="EMBL" id="KB468135">
    <property type="protein sequence ID" value="PCH43221.1"/>
    <property type="molecule type" value="Genomic_DNA"/>
</dbReference>
<keyword evidence="2" id="KW-0436">Ligase</keyword>
<dbReference type="InterPro" id="IPR000873">
    <property type="entry name" value="AMP-dep_synth/lig_dom"/>
</dbReference>
<keyword evidence="8" id="KW-1185">Reference proteome</keyword>
<comment type="catalytic activity">
    <reaction evidence="5">
        <text>a long-chain fatty acid + ATP + CoA = a long-chain fatty acyl-CoA + AMP + diphosphate</text>
        <dbReference type="Rhea" id="RHEA:15421"/>
        <dbReference type="ChEBI" id="CHEBI:30616"/>
        <dbReference type="ChEBI" id="CHEBI:33019"/>
        <dbReference type="ChEBI" id="CHEBI:57287"/>
        <dbReference type="ChEBI" id="CHEBI:57560"/>
        <dbReference type="ChEBI" id="CHEBI:83139"/>
        <dbReference type="ChEBI" id="CHEBI:456215"/>
        <dbReference type="EC" id="6.2.1.3"/>
    </reaction>
</comment>
<reference evidence="7 8" key="1">
    <citation type="journal article" date="2012" name="Science">
        <title>The Paleozoic origin of enzymatic lignin decomposition reconstructed from 31 fungal genomes.</title>
        <authorList>
            <person name="Floudas D."/>
            <person name="Binder M."/>
            <person name="Riley R."/>
            <person name="Barry K."/>
            <person name="Blanchette R.A."/>
            <person name="Henrissat B."/>
            <person name="Martinez A.T."/>
            <person name="Otillar R."/>
            <person name="Spatafora J.W."/>
            <person name="Yadav J.S."/>
            <person name="Aerts A."/>
            <person name="Benoit I."/>
            <person name="Boyd A."/>
            <person name="Carlson A."/>
            <person name="Copeland A."/>
            <person name="Coutinho P.M."/>
            <person name="de Vries R.P."/>
            <person name="Ferreira P."/>
            <person name="Findley K."/>
            <person name="Foster B."/>
            <person name="Gaskell J."/>
            <person name="Glotzer D."/>
            <person name="Gorecki P."/>
            <person name="Heitman J."/>
            <person name="Hesse C."/>
            <person name="Hori C."/>
            <person name="Igarashi K."/>
            <person name="Jurgens J.A."/>
            <person name="Kallen N."/>
            <person name="Kersten P."/>
            <person name="Kohler A."/>
            <person name="Kuees U."/>
            <person name="Kumar T.K.A."/>
            <person name="Kuo A."/>
            <person name="LaButti K."/>
            <person name="Larrondo L.F."/>
            <person name="Lindquist E."/>
            <person name="Ling A."/>
            <person name="Lombard V."/>
            <person name="Lucas S."/>
            <person name="Lundell T."/>
            <person name="Martin R."/>
            <person name="McLaughlin D.J."/>
            <person name="Morgenstern I."/>
            <person name="Morin E."/>
            <person name="Murat C."/>
            <person name="Nagy L.G."/>
            <person name="Nolan M."/>
            <person name="Ohm R.A."/>
            <person name="Patyshakuliyeva A."/>
            <person name="Rokas A."/>
            <person name="Ruiz-Duenas F.J."/>
            <person name="Sabat G."/>
            <person name="Salamov A."/>
            <person name="Samejima M."/>
            <person name="Schmutz J."/>
            <person name="Slot J.C."/>
            <person name="St John F."/>
            <person name="Stenlid J."/>
            <person name="Sun H."/>
            <person name="Sun S."/>
            <person name="Syed K."/>
            <person name="Tsang A."/>
            <person name="Wiebenga A."/>
            <person name="Young D."/>
            <person name="Pisabarro A."/>
            <person name="Eastwood D.C."/>
            <person name="Martin F."/>
            <person name="Cullen D."/>
            <person name="Grigoriev I.V."/>
            <person name="Hibbett D.S."/>
        </authorList>
    </citation>
    <scope>NUCLEOTIDE SEQUENCE [LARGE SCALE GENOMIC DNA]</scope>
    <source>
        <strain evidence="7 8">MD-104</strain>
    </source>
</reference>
<dbReference type="STRING" id="742152.A0A2H3JMV9"/>
<name>A0A2H3JMV9_WOLCO</name>
<dbReference type="Gene3D" id="3.40.50.12780">
    <property type="entry name" value="N-terminal domain of ligase-like"/>
    <property type="match status" value="1"/>
</dbReference>
<dbReference type="GO" id="GO:0005886">
    <property type="term" value="C:plasma membrane"/>
    <property type="evidence" value="ECO:0007669"/>
    <property type="project" value="TreeGrafter"/>
</dbReference>
<dbReference type="PROSITE" id="PS00455">
    <property type="entry name" value="AMP_BINDING"/>
    <property type="match status" value="1"/>
</dbReference>